<comment type="caution">
    <text evidence="1">The sequence shown here is derived from an EMBL/GenBank/DDBJ whole genome shotgun (WGS) entry which is preliminary data.</text>
</comment>
<keyword evidence="2" id="KW-1185">Reference proteome</keyword>
<dbReference type="EMBL" id="VOFY01000019">
    <property type="protein sequence ID" value="KAA8582468.1"/>
    <property type="molecule type" value="Genomic_DNA"/>
</dbReference>
<dbReference type="Proteomes" id="UP000327493">
    <property type="component" value="Chromosome 19"/>
</dbReference>
<evidence type="ECO:0000313" key="2">
    <source>
        <dbReference type="Proteomes" id="UP000327493"/>
    </source>
</evidence>
<name>A0A5J5CKK0_9PERO</name>
<evidence type="ECO:0000313" key="1">
    <source>
        <dbReference type="EMBL" id="KAA8582468.1"/>
    </source>
</evidence>
<proteinExistence type="predicted"/>
<gene>
    <name evidence="1" type="ORF">FQN60_006139</name>
</gene>
<dbReference type="AlphaFoldDB" id="A0A5J5CKK0"/>
<protein>
    <submittedName>
        <fullName evidence="1">Uncharacterized protein</fullName>
    </submittedName>
</protein>
<reference evidence="1 2" key="1">
    <citation type="submission" date="2019-08" db="EMBL/GenBank/DDBJ databases">
        <title>A chromosome-level genome assembly, high-density linkage maps, and genome scans reveal the genomic architecture of hybrid incompatibilities underlying speciation via character displacement in darters (Percidae: Etheostominae).</title>
        <authorList>
            <person name="Moran R.L."/>
            <person name="Catchen J.M."/>
            <person name="Fuller R.C."/>
        </authorList>
    </citation>
    <scope>NUCLEOTIDE SEQUENCE [LARGE SCALE GENOMIC DNA]</scope>
    <source>
        <strain evidence="1">EspeVRDwgs_2016</strain>
        <tissue evidence="1">Muscle</tissue>
    </source>
</reference>
<organism evidence="1 2">
    <name type="scientific">Etheostoma spectabile</name>
    <name type="common">orangethroat darter</name>
    <dbReference type="NCBI Taxonomy" id="54343"/>
    <lineage>
        <taxon>Eukaryota</taxon>
        <taxon>Metazoa</taxon>
        <taxon>Chordata</taxon>
        <taxon>Craniata</taxon>
        <taxon>Vertebrata</taxon>
        <taxon>Euteleostomi</taxon>
        <taxon>Actinopterygii</taxon>
        <taxon>Neopterygii</taxon>
        <taxon>Teleostei</taxon>
        <taxon>Neoteleostei</taxon>
        <taxon>Acanthomorphata</taxon>
        <taxon>Eupercaria</taxon>
        <taxon>Perciformes</taxon>
        <taxon>Percoidei</taxon>
        <taxon>Percidae</taxon>
        <taxon>Etheostomatinae</taxon>
        <taxon>Etheostoma</taxon>
    </lineage>
</organism>
<sequence length="225" mass="24583">MLLVLCAENIKTGSCWRFAGRCRPPGAYGCRLRDPCFPNDPRGGVHEPELPGFALLLSLLPPQCHLRGHHPLPLRYQSALCAHAVSPATETLVAFQRGNNAVVSASGALRGAGVTPLQHGVTTPEDEMRRAQEGMRHLQTAERVGVVPGQAKRSDPAVHCLNSCKHNVLKSNTVIQVLSQVMWPSLSDWRLCNAGGTLNQRALSVSSPERRDYQAWVQFEYGGFT</sequence>
<accession>A0A5J5CKK0</accession>